<keyword evidence="4" id="KW-1185">Reference proteome</keyword>
<sequence>MASQLSSVSLGSQVPHFSHGNSFGLENRSKIKTSPTKSGKENEYYSLSRPNSILKFLFAPFSSLSRQNITAGAFSSVVSAFSDHMDNESWLPTAKAHDNEMEYSRVNCLVWVLHESARSFSFAIQSLELIRSGPELAQAWNGVDVHAWHKNIAYQVAVYALLKTAIKVEFLLSNERCNSPPVSEILSPKITMVEEYITNQLNKRHPVLVEWFRVVELPRIAGFFIPLFKKWCMEYAGSGVAGIILAISCCAAVEKLGFGRISCPLYTLSLENEIIELMNLSYSLVSVEKFYKLATEAGFEEELLAYLGKKILPGDKSEDLEFWIGLTQQKLCVAFHREGLISGIRTFSDKVKTIIHDSQGTGVSSLTKPQVQENSLATLGLFAFLGRETRSLLSRMGIKDLDEQVKDFLSYLECGSLFIYPELSSLSVYQLFMEIVIDEIGWLNFFAAYPCDCPEKRKTKPHVIQAEKEMILLAVFTVCYGVFSGFAHYNNTAQQPLDANLLAFLLRSQNLLTVCLEDYWAAYDRSGEIMGAEREPSEPPPPPVGTKITNKLSALSAHQNPVKMETMRCAKTIPRQGSKQSQTTSSAGMDTVPLLEVECEDKVGPSNETLLRQYSIKLVASCGDICMGTQLLFTDIMAALRLLQKKLRGQKMTKRERKKLQRTLSDIASLVPVTILMLLPVSVVGVQPS</sequence>
<feature type="region of interest" description="Disordered" evidence="1">
    <location>
        <begin position="19"/>
        <end position="44"/>
    </location>
</feature>
<dbReference type="PANTHER" id="PTHR14009:SF34">
    <property type="entry name" value="LETM1 RBD DOMAIN-CONTAINING PROTEIN"/>
    <property type="match status" value="1"/>
</dbReference>
<organism evidence="3 4">
    <name type="scientific">Dillenia turbinata</name>
    <dbReference type="NCBI Taxonomy" id="194707"/>
    <lineage>
        <taxon>Eukaryota</taxon>
        <taxon>Viridiplantae</taxon>
        <taxon>Streptophyta</taxon>
        <taxon>Embryophyta</taxon>
        <taxon>Tracheophyta</taxon>
        <taxon>Spermatophyta</taxon>
        <taxon>Magnoliopsida</taxon>
        <taxon>eudicotyledons</taxon>
        <taxon>Gunneridae</taxon>
        <taxon>Pentapetalae</taxon>
        <taxon>Dilleniales</taxon>
        <taxon>Dilleniaceae</taxon>
        <taxon>Dillenia</taxon>
    </lineage>
</organism>
<comment type="caution">
    <text evidence="3">The sequence shown here is derived from an EMBL/GenBank/DDBJ whole genome shotgun (WGS) entry which is preliminary data.</text>
</comment>
<keyword evidence="2" id="KW-1133">Transmembrane helix</keyword>
<dbReference type="AlphaFoldDB" id="A0AAN8UL82"/>
<dbReference type="GO" id="GO:0005743">
    <property type="term" value="C:mitochondrial inner membrane"/>
    <property type="evidence" value="ECO:0007669"/>
    <property type="project" value="InterPro"/>
</dbReference>
<keyword evidence="2" id="KW-0472">Membrane</keyword>
<accession>A0AAN8UL82</accession>
<feature type="transmembrane region" description="Helical" evidence="2">
    <location>
        <begin position="664"/>
        <end position="686"/>
    </location>
</feature>
<evidence type="ECO:0000313" key="3">
    <source>
        <dbReference type="EMBL" id="KAK6914854.1"/>
    </source>
</evidence>
<dbReference type="PANTHER" id="PTHR14009">
    <property type="entry name" value="LEUCINE ZIPPER-EF-HAND CONTAINING TRANSMEMBRANE PROTEIN"/>
    <property type="match status" value="1"/>
</dbReference>
<name>A0AAN8UL82_9MAGN</name>
<gene>
    <name evidence="3" type="ORF">RJ641_019971</name>
</gene>
<evidence type="ECO:0000256" key="2">
    <source>
        <dbReference type="SAM" id="Phobius"/>
    </source>
</evidence>
<evidence type="ECO:0000256" key="1">
    <source>
        <dbReference type="SAM" id="MobiDB-lite"/>
    </source>
</evidence>
<dbReference type="Proteomes" id="UP001370490">
    <property type="component" value="Unassembled WGS sequence"/>
</dbReference>
<feature type="transmembrane region" description="Helical" evidence="2">
    <location>
        <begin position="618"/>
        <end position="643"/>
    </location>
</feature>
<evidence type="ECO:0000313" key="4">
    <source>
        <dbReference type="Proteomes" id="UP001370490"/>
    </source>
</evidence>
<protein>
    <submittedName>
        <fullName evidence="3">Uncharacterized protein</fullName>
    </submittedName>
</protein>
<dbReference type="InterPro" id="IPR044202">
    <property type="entry name" value="LETM1/MDM38-like"/>
</dbReference>
<keyword evidence="2" id="KW-0812">Transmembrane</keyword>
<proteinExistence type="predicted"/>
<reference evidence="3 4" key="1">
    <citation type="submission" date="2023-12" db="EMBL/GenBank/DDBJ databases">
        <title>A high-quality genome assembly for Dillenia turbinata (Dilleniales).</title>
        <authorList>
            <person name="Chanderbali A."/>
        </authorList>
    </citation>
    <scope>NUCLEOTIDE SEQUENCE [LARGE SCALE GENOMIC DNA]</scope>
    <source>
        <strain evidence="3">LSX21</strain>
        <tissue evidence="3">Leaf</tissue>
    </source>
</reference>
<dbReference type="GO" id="GO:0030003">
    <property type="term" value="P:intracellular monoatomic cation homeostasis"/>
    <property type="evidence" value="ECO:0007669"/>
    <property type="project" value="TreeGrafter"/>
</dbReference>
<dbReference type="EMBL" id="JBAMMX010000025">
    <property type="protein sequence ID" value="KAK6914854.1"/>
    <property type="molecule type" value="Genomic_DNA"/>
</dbReference>